<organism evidence="3 4">
    <name type="scientific">Krasilnikovia cinnamomea</name>
    <dbReference type="NCBI Taxonomy" id="349313"/>
    <lineage>
        <taxon>Bacteria</taxon>
        <taxon>Bacillati</taxon>
        <taxon>Actinomycetota</taxon>
        <taxon>Actinomycetes</taxon>
        <taxon>Micromonosporales</taxon>
        <taxon>Micromonosporaceae</taxon>
        <taxon>Krasilnikovia</taxon>
    </lineage>
</organism>
<feature type="signal peptide" evidence="2">
    <location>
        <begin position="1"/>
        <end position="22"/>
    </location>
</feature>
<feature type="chain" id="PRO_5020722946" evidence="2">
    <location>
        <begin position="23"/>
        <end position="342"/>
    </location>
</feature>
<dbReference type="PROSITE" id="PS51257">
    <property type="entry name" value="PROKAR_LIPOPROTEIN"/>
    <property type="match status" value="1"/>
</dbReference>
<dbReference type="Pfam" id="PF07224">
    <property type="entry name" value="Chlorophyllase"/>
    <property type="match status" value="1"/>
</dbReference>
<evidence type="ECO:0000313" key="3">
    <source>
        <dbReference type="EMBL" id="RZU48297.1"/>
    </source>
</evidence>
<proteinExistence type="predicted"/>
<keyword evidence="4" id="KW-1185">Reference proteome</keyword>
<reference evidence="3 4" key="1">
    <citation type="submission" date="2019-02" db="EMBL/GenBank/DDBJ databases">
        <title>Sequencing the genomes of 1000 actinobacteria strains.</title>
        <authorList>
            <person name="Klenk H.-P."/>
        </authorList>
    </citation>
    <scope>NUCLEOTIDE SEQUENCE [LARGE SCALE GENOMIC DNA]</scope>
    <source>
        <strain evidence="3 4">DSM 45162</strain>
    </source>
</reference>
<evidence type="ECO:0000313" key="4">
    <source>
        <dbReference type="Proteomes" id="UP000292564"/>
    </source>
</evidence>
<protein>
    <submittedName>
        <fullName evidence="3">Chlorophyllase-like protein</fullName>
    </submittedName>
</protein>
<dbReference type="PANTHER" id="PTHR33428:SF14">
    <property type="entry name" value="CARBOXYLESTERASE TYPE B DOMAIN-CONTAINING PROTEIN"/>
    <property type="match status" value="1"/>
</dbReference>
<dbReference type="RefSeq" id="WP_130507567.1">
    <property type="nucleotide sequence ID" value="NZ_SHKY01000001.1"/>
</dbReference>
<accession>A0A4Q7ZCB9</accession>
<dbReference type="AlphaFoldDB" id="A0A4Q7ZCB9"/>
<dbReference type="InterPro" id="IPR029058">
    <property type="entry name" value="AB_hydrolase_fold"/>
</dbReference>
<sequence length="342" mass="35134">MRRRNLLLGVLAAAAGAGGVSACSNGGSTATTGSGTVAPTATPGSPPPVPASAEPILASTTASSLAPREVTPYTPPTGSAPAQAYAVGRRDMSFTRGDRPLPTRVWYPASGTPGSPTPVVDAEPAAGRLFPLVLFSHGLTSTPEAYADILSRWAQAGFVVAGPAYPHTSYGVRDFQPTDIVNQPADASFLLDQLLGMGDPLRAIIDPERLGAAGHSGGGITTVGLFSAVRDPRLKAGVVFAGTDFRGQPFAGPPAAMLYVHGRHDKTVTWQAGHTVFEATPWSRAMLSITDGGHVTEPGDLAPTAGTSTEFLRWALYGDTAARDRIPAAAALDGVATLESQL</sequence>
<dbReference type="InterPro" id="IPR017395">
    <property type="entry name" value="Chlorophyllase-like"/>
</dbReference>
<dbReference type="EMBL" id="SHKY01000001">
    <property type="protein sequence ID" value="RZU48297.1"/>
    <property type="molecule type" value="Genomic_DNA"/>
</dbReference>
<dbReference type="OrthoDB" id="5243890at2"/>
<feature type="region of interest" description="Disordered" evidence="1">
    <location>
        <begin position="19"/>
        <end position="82"/>
    </location>
</feature>
<gene>
    <name evidence="3" type="ORF">EV385_0010</name>
</gene>
<evidence type="ECO:0000256" key="2">
    <source>
        <dbReference type="SAM" id="SignalP"/>
    </source>
</evidence>
<evidence type="ECO:0000256" key="1">
    <source>
        <dbReference type="SAM" id="MobiDB-lite"/>
    </source>
</evidence>
<dbReference type="PANTHER" id="PTHR33428">
    <property type="entry name" value="CHLOROPHYLLASE-2, CHLOROPLASTIC"/>
    <property type="match status" value="1"/>
</dbReference>
<dbReference type="Gene3D" id="3.40.50.1820">
    <property type="entry name" value="alpha/beta hydrolase"/>
    <property type="match status" value="1"/>
</dbReference>
<name>A0A4Q7ZCB9_9ACTN</name>
<keyword evidence="2" id="KW-0732">Signal</keyword>
<feature type="compositionally biased region" description="Low complexity" evidence="1">
    <location>
        <begin position="19"/>
        <end position="43"/>
    </location>
</feature>
<dbReference type="SUPFAM" id="SSF53474">
    <property type="entry name" value="alpha/beta-Hydrolases"/>
    <property type="match status" value="1"/>
</dbReference>
<dbReference type="Proteomes" id="UP000292564">
    <property type="component" value="Unassembled WGS sequence"/>
</dbReference>
<comment type="caution">
    <text evidence="3">The sequence shown here is derived from an EMBL/GenBank/DDBJ whole genome shotgun (WGS) entry which is preliminary data.</text>
</comment>